<dbReference type="PATRIC" id="fig|1203606.4.peg.289"/>
<comment type="caution">
    <text evidence="1">The sequence shown here is derived from an EMBL/GenBank/DDBJ whole genome shotgun (WGS) entry which is preliminary data.</text>
</comment>
<evidence type="ECO:0000313" key="2">
    <source>
        <dbReference type="Proteomes" id="UP000013981"/>
    </source>
</evidence>
<name>R8W4Z8_9FIRM</name>
<dbReference type="RefSeq" id="WP_016146524.1">
    <property type="nucleotide sequence ID" value="NZ_KB976103.1"/>
</dbReference>
<gene>
    <name evidence="1" type="ORF">HMPREF1526_00315</name>
</gene>
<dbReference type="HOGENOM" id="CLU_2732389_0_0_9"/>
<sequence>MAKRRRKYKDGSLCWDCKNAVPHGEHGCSWSESFEPVPGWDARRKDVLTGAKKDRMAESYFVHECPEFEKG</sequence>
<keyword evidence="2" id="KW-1185">Reference proteome</keyword>
<accession>R8W4Z8</accession>
<reference evidence="1 2" key="1">
    <citation type="submission" date="2013-01" db="EMBL/GenBank/DDBJ databases">
        <title>The Genome Sequence of Butyricicoccus pullicaecorum 1.2.</title>
        <authorList>
            <consortium name="The Broad Institute Genome Sequencing Platform"/>
            <person name="Earl A."/>
            <person name="Ward D."/>
            <person name="Feldgarden M."/>
            <person name="Gevers D."/>
            <person name="Van Immerseel F."/>
            <person name="Eeckhaut V."/>
            <person name="Walker B."/>
            <person name="Young S.K."/>
            <person name="Zeng Q."/>
            <person name="Gargeya S."/>
            <person name="Fitzgerald M."/>
            <person name="Haas B."/>
            <person name="Abouelleil A."/>
            <person name="Alvarado L."/>
            <person name="Arachchi H.M."/>
            <person name="Berlin A.M."/>
            <person name="Chapman S.B."/>
            <person name="Dewar J."/>
            <person name="Goldberg J."/>
            <person name="Griggs A."/>
            <person name="Gujja S."/>
            <person name="Hansen M."/>
            <person name="Howarth C."/>
            <person name="Imamovic A."/>
            <person name="Larimer J."/>
            <person name="McCowan C."/>
            <person name="Murphy C."/>
            <person name="Neiman D."/>
            <person name="Pearson M."/>
            <person name="Priest M."/>
            <person name="Roberts A."/>
            <person name="Saif S."/>
            <person name="Shea T."/>
            <person name="Sisk P."/>
            <person name="Sykes S."/>
            <person name="Wortman J."/>
            <person name="Nusbaum C."/>
            <person name="Birren B."/>
        </authorList>
    </citation>
    <scope>NUCLEOTIDE SEQUENCE [LARGE SCALE GENOMIC DNA]</scope>
    <source>
        <strain evidence="1 2">1.2</strain>
    </source>
</reference>
<proteinExistence type="predicted"/>
<dbReference type="EMBL" id="AQOB01000002">
    <property type="protein sequence ID" value="EOQ39621.1"/>
    <property type="molecule type" value="Genomic_DNA"/>
</dbReference>
<organism evidence="1 2">
    <name type="scientific">Butyricicoccus pullicaecorum 1.2</name>
    <dbReference type="NCBI Taxonomy" id="1203606"/>
    <lineage>
        <taxon>Bacteria</taxon>
        <taxon>Bacillati</taxon>
        <taxon>Bacillota</taxon>
        <taxon>Clostridia</taxon>
        <taxon>Eubacteriales</taxon>
        <taxon>Butyricicoccaceae</taxon>
        <taxon>Butyricicoccus</taxon>
    </lineage>
</organism>
<dbReference type="Proteomes" id="UP000013981">
    <property type="component" value="Unassembled WGS sequence"/>
</dbReference>
<dbReference type="OrthoDB" id="2087922at2"/>
<protein>
    <submittedName>
        <fullName evidence="1">Uncharacterized protein</fullName>
    </submittedName>
</protein>
<dbReference type="AlphaFoldDB" id="R8W4Z8"/>
<evidence type="ECO:0000313" key="1">
    <source>
        <dbReference type="EMBL" id="EOQ39621.1"/>
    </source>
</evidence>